<dbReference type="OrthoDB" id="10354084at2759"/>
<name>A0A1Q9D1C6_SYMMI</name>
<keyword evidence="2" id="KW-1185">Reference proteome</keyword>
<proteinExistence type="predicted"/>
<accession>A0A1Q9D1C6</accession>
<organism evidence="1 2">
    <name type="scientific">Symbiodinium microadriaticum</name>
    <name type="common">Dinoflagellate</name>
    <name type="synonym">Zooxanthella microadriatica</name>
    <dbReference type="NCBI Taxonomy" id="2951"/>
    <lineage>
        <taxon>Eukaryota</taxon>
        <taxon>Sar</taxon>
        <taxon>Alveolata</taxon>
        <taxon>Dinophyceae</taxon>
        <taxon>Suessiales</taxon>
        <taxon>Symbiodiniaceae</taxon>
        <taxon>Symbiodinium</taxon>
    </lineage>
</organism>
<evidence type="ECO:0000313" key="2">
    <source>
        <dbReference type="Proteomes" id="UP000186817"/>
    </source>
</evidence>
<dbReference type="EMBL" id="LSRX01000784">
    <property type="protein sequence ID" value="OLP88989.1"/>
    <property type="molecule type" value="Genomic_DNA"/>
</dbReference>
<dbReference type="Proteomes" id="UP000186817">
    <property type="component" value="Unassembled WGS sequence"/>
</dbReference>
<comment type="caution">
    <text evidence="1">The sequence shown here is derived from an EMBL/GenBank/DDBJ whole genome shotgun (WGS) entry which is preliminary data.</text>
</comment>
<gene>
    <name evidence="1" type="ORF">AK812_SmicGene29600</name>
</gene>
<reference evidence="1 2" key="1">
    <citation type="submission" date="2016-02" db="EMBL/GenBank/DDBJ databases">
        <title>Genome analysis of coral dinoflagellate symbionts highlights evolutionary adaptations to a symbiotic lifestyle.</title>
        <authorList>
            <person name="Aranda M."/>
            <person name="Li Y."/>
            <person name="Liew Y.J."/>
            <person name="Baumgarten S."/>
            <person name="Simakov O."/>
            <person name="Wilson M."/>
            <person name="Piel J."/>
            <person name="Ashoor H."/>
            <person name="Bougouffa S."/>
            <person name="Bajic V.B."/>
            <person name="Ryu T."/>
            <person name="Ravasi T."/>
            <person name="Bayer T."/>
            <person name="Micklem G."/>
            <person name="Kim H."/>
            <person name="Bhak J."/>
            <person name="Lajeunesse T.C."/>
            <person name="Voolstra C.R."/>
        </authorList>
    </citation>
    <scope>NUCLEOTIDE SEQUENCE [LARGE SCALE GENOMIC DNA]</scope>
    <source>
        <strain evidence="1 2">CCMP2467</strain>
    </source>
</reference>
<protein>
    <submittedName>
        <fullName evidence="1">Uncharacterized protein</fullName>
    </submittedName>
</protein>
<dbReference type="AlphaFoldDB" id="A0A1Q9D1C6"/>
<sequence>MHYRNQEDAGSLQKRTEQAEEDVTCDYSGCFPLLDARKKLWSSDKMLVHMFAGEREKKELTFLEGVDRRPPPHWLSRRLAARPCSFEPDAPRKSRIYARPALLSPAHGIISLRCTSRASLTDAGRCPLLLRVAPCKGALDLRCSAPGSFCHVLDWTPTADLRNWEGPGEPALGAVLRAGQRPGPLRRGGCAGVDMIGEWKCVKVEHITMSVLAVQVWLKLRTRAGPGMVECPWEIMEEICSILPGAHRHGCESGQRTVCKDRLHRHPNGYESASCTVSKDRLPRGELKAEYPGNGGWELSEGLYQESTKKIRPGRIWTAFLLVSKAAGLCRRGGWQASKTQPADASDEVWPKQ</sequence>
<evidence type="ECO:0000313" key="1">
    <source>
        <dbReference type="EMBL" id="OLP88989.1"/>
    </source>
</evidence>